<reference evidence="2" key="1">
    <citation type="submission" date="2022-06" db="EMBL/GenBank/DDBJ databases">
        <title>Draft genome sequence of Streptomyces sp. RB6PN25 isolated from peat swamp forest in Thailand.</title>
        <authorList>
            <person name="Duangmal K."/>
            <person name="Klaysubun C."/>
        </authorList>
    </citation>
    <scope>NUCLEOTIDE SEQUENCE</scope>
    <source>
        <strain evidence="2">RB6PN25</strain>
    </source>
</reference>
<protein>
    <recommendedName>
        <fullName evidence="1">DUF2470 domain-containing protein</fullName>
    </recommendedName>
</protein>
<comment type="caution">
    <text evidence="2">The sequence shown here is derived from an EMBL/GenBank/DDBJ whole genome shotgun (WGS) entry which is preliminary data.</text>
</comment>
<dbReference type="Proteomes" id="UP001057702">
    <property type="component" value="Unassembled WGS sequence"/>
</dbReference>
<organism evidence="2 3">
    <name type="scientific">Streptomyces humicola</name>
    <dbReference type="NCBI Taxonomy" id="2953240"/>
    <lineage>
        <taxon>Bacteria</taxon>
        <taxon>Bacillati</taxon>
        <taxon>Actinomycetota</taxon>
        <taxon>Actinomycetes</taxon>
        <taxon>Kitasatosporales</taxon>
        <taxon>Streptomycetaceae</taxon>
        <taxon>Streptomyces</taxon>
    </lineage>
</organism>
<gene>
    <name evidence="2" type="ORF">NGB36_19715</name>
</gene>
<dbReference type="Pfam" id="PF10615">
    <property type="entry name" value="DUF2470"/>
    <property type="match status" value="1"/>
</dbReference>
<dbReference type="EMBL" id="JANFNG010000015">
    <property type="protein sequence ID" value="MCQ4082770.1"/>
    <property type="molecule type" value="Genomic_DNA"/>
</dbReference>
<sequence>MPSAAERVRTLVEGNSSAVLAIPGLYGHEYGAAAPGLIPDERVVDDGGDLLLRFTPDSPAVRAATRPGPVAWGTPEADDVAAVLELSDVAPVAVPHRIRGRAWVAGWLTPAHPRGRPEWLRLEVGEASVDDLWGAEQLGPEEFAAAAPDPLARQEAELLQHLAACHEEHLGWLGALAGACDGGRRCAAGRRPVPLALDRFGLRLRFTGREGAFDARFDFPRPVGDVGGLRQAMLSLFDAAREAAEEQPGA</sequence>
<name>A0ABT1PYL7_9ACTN</name>
<dbReference type="SUPFAM" id="SSF50475">
    <property type="entry name" value="FMN-binding split barrel"/>
    <property type="match status" value="1"/>
</dbReference>
<dbReference type="Gene3D" id="3.20.180.10">
    <property type="entry name" value="PNP-oxidase-like"/>
    <property type="match status" value="1"/>
</dbReference>
<accession>A0ABT1PYL7</accession>
<dbReference type="RefSeq" id="WP_255921671.1">
    <property type="nucleotide sequence ID" value="NZ_JANFNG010000015.1"/>
</dbReference>
<evidence type="ECO:0000259" key="1">
    <source>
        <dbReference type="Pfam" id="PF10615"/>
    </source>
</evidence>
<keyword evidence="3" id="KW-1185">Reference proteome</keyword>
<feature type="domain" description="DUF2470" evidence="1">
    <location>
        <begin position="156"/>
        <end position="235"/>
    </location>
</feature>
<proteinExistence type="predicted"/>
<dbReference type="InterPro" id="IPR019595">
    <property type="entry name" value="DUF2470"/>
</dbReference>
<evidence type="ECO:0000313" key="3">
    <source>
        <dbReference type="Proteomes" id="UP001057702"/>
    </source>
</evidence>
<dbReference type="InterPro" id="IPR037119">
    <property type="entry name" value="Haem_oxidase_HugZ-like_sf"/>
</dbReference>
<evidence type="ECO:0000313" key="2">
    <source>
        <dbReference type="EMBL" id="MCQ4082770.1"/>
    </source>
</evidence>